<dbReference type="Gene3D" id="1.10.3210.30">
    <property type="match status" value="1"/>
</dbReference>
<gene>
    <name evidence="11" type="ORF">SOASR032_27490</name>
</gene>
<keyword evidence="7" id="KW-0067">ATP-binding</keyword>
<name>A0ABQ5LKU6_9GAMM</name>
<evidence type="ECO:0000259" key="10">
    <source>
        <dbReference type="PROSITE" id="PS51643"/>
    </source>
</evidence>
<evidence type="ECO:0000256" key="2">
    <source>
        <dbReference type="ARBA" id="ARBA00009046"/>
    </source>
</evidence>
<dbReference type="InterPro" id="IPR013395">
    <property type="entry name" value="CRISPR-assoc_Cas3_yers"/>
</dbReference>
<protein>
    <submittedName>
        <fullName evidence="11">Type I-F CRISPR-associated helicase Cas3</fullName>
    </submittedName>
</protein>
<dbReference type="Pfam" id="PF21384">
    <property type="entry name" value="Cas3_I-F_Cas2"/>
    <property type="match status" value="1"/>
</dbReference>
<sequence>MMVTFISQCEKNALKKTRRVLDAFANRIGDNTWQTLITEEGLLTVKKMLRQTASRSTAVSCHWIRSRSRSQFLWVVGNKKKFNAEGVVPVNSTEKDLLNSEYESDWKYLPLIKALAAMAALLHDWGKASLLFQAKLNPEIKTKYKGDPLRHEWVSCLLFHQFVTNHTNENHDRAWLNSLINQGIDESSFNSNSLLREKALAELPSAAALIAWLIVSHHRLPLPKEQELCKAQRENSNASLADLLAKITPSWGYENRFDEYNSLLPKCFEFPLGLLSNAQTWLAELKHRAKDLLHHLPLLEQAMNDGSWRVILHHARLCLMLGDHYYSSQANDPQWHSSSELYANTDPSTKALKQKLDEHLVNVAKVTVNTVKLLPFFESEPLKATELTELAPKACTPKAFRWQDKAVRKIIEWREHTEDKSQGYFVVNMASTGCGKTMANAKIMQALSEDGESLRFILALGLRTLTLQTGDEYKQRLKLQDSDIAVLIGSKAIYELHQSGKQVDKEEIELNQAELGSESMESLQEETDELYWQGVLPEEELTTVLTKEKDRKLLYAPVLACTIDHIMAATETKRGGRYILPCLRLMSSDLVIDEIDDFTEDDLIAIGRLVHLAGMLGRKVMISSATIPPDLALGLYNAYRQGWAVFAASRDRTTSINCVYVDEFTAHTELVGSSDENLDAYQAFQQGFIIKRVEKLKQQTAKRKAEIIPCLKQPGLPLEKQYFETVKQAVLDKHQHYFTLDPESQTQVSFGVVRVANIQPCVELTKHLLSSDWPEDTEVRCMAYHSQQVLLLRHEQEKHLDEVLKRKEKAGELPAAFAHPTIRGHLDTCGAKNLIFILVATPVEEVGRDHDFDWAVIEPSSYRSIIQMAGRVRRHRDGEIIAPNIGLLQYNVKGFKGGEERVFNYPGYETDRTTQLVTHDLTQLVDEKTLLQSVNAIARIQKRTTLEPQKNLADLEHFATAKTLGTDQIGKPEVTTASRQERYSRNRRDRQPHPYWSEHLHGHLHGYWWLTALPQYFKRFRKSEPTVQIYLVKKTRSIEFCLREEQGGLCPIERVLNIQHQPLAPEQQQKLWLQRDYCELIGQYSSSAEQEFATSVRYGEISFIYREGNQQYSYNDQLGLVKVK</sequence>
<feature type="compositionally biased region" description="Basic and acidic residues" evidence="9">
    <location>
        <begin position="979"/>
        <end position="992"/>
    </location>
</feature>
<dbReference type="NCBIfam" id="TIGR02562">
    <property type="entry name" value="cas3_yersinia"/>
    <property type="match status" value="1"/>
</dbReference>
<evidence type="ECO:0000256" key="3">
    <source>
        <dbReference type="ARBA" id="ARBA00022723"/>
    </source>
</evidence>
<dbReference type="InterPro" id="IPR038257">
    <property type="entry name" value="CRISPR-assoc_Cas3_HD_sf"/>
</dbReference>
<feature type="region of interest" description="Disordered" evidence="9">
    <location>
        <begin position="969"/>
        <end position="992"/>
    </location>
</feature>
<comment type="similarity">
    <text evidence="2">In the central section; belongs to the CRISPR-associated helicase Cas3 family.</text>
</comment>
<dbReference type="InterPro" id="IPR054712">
    <property type="entry name" value="Cas3-like_dom"/>
</dbReference>
<dbReference type="Proteomes" id="UP001059610">
    <property type="component" value="Unassembled WGS sequence"/>
</dbReference>
<evidence type="ECO:0000256" key="4">
    <source>
        <dbReference type="ARBA" id="ARBA00022741"/>
    </source>
</evidence>
<proteinExistence type="inferred from homology"/>
<evidence type="ECO:0000256" key="5">
    <source>
        <dbReference type="ARBA" id="ARBA00022801"/>
    </source>
</evidence>
<evidence type="ECO:0000256" key="1">
    <source>
        <dbReference type="ARBA" id="ARBA00006847"/>
    </source>
</evidence>
<dbReference type="PROSITE" id="PS51643">
    <property type="entry name" value="HD_CAS3"/>
    <property type="match status" value="1"/>
</dbReference>
<keyword evidence="6" id="KW-0347">Helicase</keyword>
<keyword evidence="3" id="KW-0479">Metal-binding</keyword>
<evidence type="ECO:0000256" key="9">
    <source>
        <dbReference type="SAM" id="MobiDB-lite"/>
    </source>
</evidence>
<dbReference type="Pfam" id="PF22590">
    <property type="entry name" value="Cas3-like_C_2"/>
    <property type="match status" value="1"/>
</dbReference>
<dbReference type="InterPro" id="IPR006935">
    <property type="entry name" value="Helicase/UvrB_N"/>
</dbReference>
<dbReference type="Pfam" id="PF18019">
    <property type="entry name" value="Cas3_HD"/>
    <property type="match status" value="1"/>
</dbReference>
<keyword evidence="12" id="KW-1185">Reference proteome</keyword>
<evidence type="ECO:0000256" key="6">
    <source>
        <dbReference type="ARBA" id="ARBA00022806"/>
    </source>
</evidence>
<dbReference type="Pfam" id="PF04851">
    <property type="entry name" value="ResIII"/>
    <property type="match status" value="1"/>
</dbReference>
<dbReference type="EMBL" id="BRLJ01000009">
    <property type="protein sequence ID" value="GKX64180.1"/>
    <property type="molecule type" value="Genomic_DNA"/>
</dbReference>
<keyword evidence="5" id="KW-0378">Hydrolase</keyword>
<reference evidence="11" key="1">
    <citation type="submission" date="2022-06" db="EMBL/GenBank/DDBJ databases">
        <title>Draft genome sequences of Pragia fontium str. JCM24417.</title>
        <authorList>
            <person name="Wakabayashi Y."/>
            <person name="Kojima K."/>
        </authorList>
    </citation>
    <scope>NUCLEOTIDE SEQUENCE</scope>
    <source>
        <strain evidence="11">JCM 24417</strain>
    </source>
</reference>
<evidence type="ECO:0000313" key="11">
    <source>
        <dbReference type="EMBL" id="GKX64180.1"/>
    </source>
</evidence>
<accession>A0ABQ5LKU6</accession>
<evidence type="ECO:0000256" key="7">
    <source>
        <dbReference type="ARBA" id="ARBA00022840"/>
    </source>
</evidence>
<dbReference type="SUPFAM" id="SSF52540">
    <property type="entry name" value="P-loop containing nucleoside triphosphate hydrolases"/>
    <property type="match status" value="1"/>
</dbReference>
<comment type="similarity">
    <text evidence="1">In the N-terminal section; belongs to the CRISPR-associated nuclease Cas3-HD family.</text>
</comment>
<evidence type="ECO:0000313" key="12">
    <source>
        <dbReference type="Proteomes" id="UP001059610"/>
    </source>
</evidence>
<dbReference type="InterPro" id="IPR006483">
    <property type="entry name" value="CRISPR-assoc_Cas3_HD"/>
</dbReference>
<evidence type="ECO:0000256" key="8">
    <source>
        <dbReference type="ARBA" id="ARBA00023118"/>
    </source>
</evidence>
<keyword evidence="8" id="KW-0051">Antiviral defense</keyword>
<comment type="caution">
    <text evidence="11">The sequence shown here is derived from an EMBL/GenBank/DDBJ whole genome shotgun (WGS) entry which is preliminary data.</text>
</comment>
<keyword evidence="4" id="KW-0547">Nucleotide-binding</keyword>
<dbReference type="InterPro" id="IPR048823">
    <property type="entry name" value="Cas3_I-F_Cas2"/>
</dbReference>
<organism evidence="11 12">
    <name type="scientific">Pragia fontium</name>
    <dbReference type="NCBI Taxonomy" id="82985"/>
    <lineage>
        <taxon>Bacteria</taxon>
        <taxon>Pseudomonadati</taxon>
        <taxon>Pseudomonadota</taxon>
        <taxon>Gammaproteobacteria</taxon>
        <taxon>Enterobacterales</taxon>
        <taxon>Budviciaceae</taxon>
        <taxon>Pragia</taxon>
    </lineage>
</organism>
<dbReference type="Gene3D" id="3.40.50.300">
    <property type="entry name" value="P-loop containing nucleotide triphosphate hydrolases"/>
    <property type="match status" value="1"/>
</dbReference>
<feature type="domain" description="HD Cas3-type" evidence="10">
    <location>
        <begin position="102"/>
        <end position="282"/>
    </location>
</feature>
<dbReference type="InterPro" id="IPR027417">
    <property type="entry name" value="P-loop_NTPase"/>
</dbReference>
<dbReference type="RefSeq" id="WP_261822232.1">
    <property type="nucleotide sequence ID" value="NZ_BRLJ01000009.1"/>
</dbReference>